<name>A0ABD2LWR8_9BILA</name>
<dbReference type="Proteomes" id="UP001620626">
    <property type="component" value="Unassembled WGS sequence"/>
</dbReference>
<evidence type="ECO:0008006" key="4">
    <source>
        <dbReference type="Google" id="ProtNLM"/>
    </source>
</evidence>
<comment type="caution">
    <text evidence="2">The sequence shown here is derived from an EMBL/GenBank/DDBJ whole genome shotgun (WGS) entry which is preliminary data.</text>
</comment>
<reference evidence="2 3" key="1">
    <citation type="submission" date="2024-10" db="EMBL/GenBank/DDBJ databases">
        <authorList>
            <person name="Kim D."/>
        </authorList>
    </citation>
    <scope>NUCLEOTIDE SEQUENCE [LARGE SCALE GENOMIC DNA]</scope>
    <source>
        <strain evidence="2">BH-2024</strain>
    </source>
</reference>
<evidence type="ECO:0000313" key="2">
    <source>
        <dbReference type="EMBL" id="KAL3119707.1"/>
    </source>
</evidence>
<sequence>MKGLFVSGLNQQKFRHAHYLNVIMLMTRMICFLVVFTPMIIRVSNAGQYYYPAYYYNPYYSYYGSSASDNNPYYSYDASSGSWKLRSSADDSSSATYNPSYYYMYYYPYTYGGKK</sequence>
<organism evidence="2 3">
    <name type="scientific">Heterodera trifolii</name>
    <dbReference type="NCBI Taxonomy" id="157864"/>
    <lineage>
        <taxon>Eukaryota</taxon>
        <taxon>Metazoa</taxon>
        <taxon>Ecdysozoa</taxon>
        <taxon>Nematoda</taxon>
        <taxon>Chromadorea</taxon>
        <taxon>Rhabditida</taxon>
        <taxon>Tylenchina</taxon>
        <taxon>Tylenchomorpha</taxon>
        <taxon>Tylenchoidea</taxon>
        <taxon>Heteroderidae</taxon>
        <taxon>Heteroderinae</taxon>
        <taxon>Heterodera</taxon>
    </lineage>
</organism>
<evidence type="ECO:0000313" key="3">
    <source>
        <dbReference type="Proteomes" id="UP001620626"/>
    </source>
</evidence>
<keyword evidence="1" id="KW-1133">Transmembrane helix</keyword>
<gene>
    <name evidence="2" type="ORF">niasHT_005965</name>
</gene>
<keyword evidence="1" id="KW-0812">Transmembrane</keyword>
<protein>
    <recommendedName>
        <fullName evidence="4">Effector protein</fullName>
    </recommendedName>
</protein>
<keyword evidence="1" id="KW-0472">Membrane</keyword>
<evidence type="ECO:0000256" key="1">
    <source>
        <dbReference type="SAM" id="Phobius"/>
    </source>
</evidence>
<proteinExistence type="predicted"/>
<dbReference type="AlphaFoldDB" id="A0ABD2LWR8"/>
<keyword evidence="3" id="KW-1185">Reference proteome</keyword>
<accession>A0ABD2LWR8</accession>
<dbReference type="EMBL" id="JBICBT010000235">
    <property type="protein sequence ID" value="KAL3119707.1"/>
    <property type="molecule type" value="Genomic_DNA"/>
</dbReference>
<feature type="transmembrane region" description="Helical" evidence="1">
    <location>
        <begin position="20"/>
        <end position="41"/>
    </location>
</feature>